<proteinExistence type="predicted"/>
<comment type="caution">
    <text evidence="1">The sequence shown here is derived from an EMBL/GenBank/DDBJ whole genome shotgun (WGS) entry which is preliminary data.</text>
</comment>
<dbReference type="EMBL" id="AFZC02000003">
    <property type="protein sequence ID" value="EHL12448.1"/>
    <property type="molecule type" value="Genomic_DNA"/>
</dbReference>
<evidence type="ECO:0008006" key="3">
    <source>
        <dbReference type="Google" id="ProtNLM"/>
    </source>
</evidence>
<dbReference type="Proteomes" id="UP000018461">
    <property type="component" value="Unassembled WGS sequence"/>
</dbReference>
<evidence type="ECO:0000313" key="1">
    <source>
        <dbReference type="EMBL" id="EHL12448.1"/>
    </source>
</evidence>
<dbReference type="PATRIC" id="fig|796943.3.peg.882"/>
<organism evidence="1 2">
    <name type="scientific">Oribacterium parvum ACB1</name>
    <dbReference type="NCBI Taxonomy" id="796943"/>
    <lineage>
        <taxon>Bacteria</taxon>
        <taxon>Bacillati</taxon>
        <taxon>Bacillota</taxon>
        <taxon>Clostridia</taxon>
        <taxon>Lachnospirales</taxon>
        <taxon>Lachnospiraceae</taxon>
        <taxon>Oribacterium</taxon>
    </lineage>
</organism>
<protein>
    <recommendedName>
        <fullName evidence="3">Peptidase U32 collagenase domain-containing protein</fullName>
    </recommendedName>
</protein>
<reference evidence="1" key="2">
    <citation type="submission" date="2013-03" db="EMBL/GenBank/DDBJ databases">
        <title>The Genome Sequence of Oribacterium sp. ACB1.</title>
        <authorList>
            <consortium name="The Broad Institute Genomics Platform"/>
            <consortium name="The Broad Institute Genome Sequencing Center for Infectious Disease"/>
            <person name="Earl A."/>
            <person name="Ward D."/>
            <person name="Feldgarden M."/>
            <person name="Gevers D."/>
            <person name="Sizova M."/>
            <person name="Hazen A."/>
            <person name="Epstein S."/>
            <person name="Walker B."/>
            <person name="Young S."/>
            <person name="Zeng Q."/>
            <person name="Gargeya S."/>
            <person name="Fitzgerald M."/>
            <person name="Haas B."/>
            <person name="Abouelleil A."/>
            <person name="Allen A.W."/>
            <person name="Alvarado L."/>
            <person name="Arachchi H.M."/>
            <person name="Berlin A.M."/>
            <person name="Chapman S.B."/>
            <person name="Gainer-Dewar J."/>
            <person name="Goldberg J."/>
            <person name="Griggs A."/>
            <person name="Gujja S."/>
            <person name="Hansen M."/>
            <person name="Howarth C."/>
            <person name="Imamovic A."/>
            <person name="Ireland A."/>
            <person name="Larimer J."/>
            <person name="McCowan C."/>
            <person name="Murphy C."/>
            <person name="Pearson M."/>
            <person name="Poon T.W."/>
            <person name="Priest M."/>
            <person name="Roberts A."/>
            <person name="Saif S."/>
            <person name="Shea T."/>
            <person name="Sisk P."/>
            <person name="Sykes S."/>
            <person name="Wortman J."/>
            <person name="Nusbaum C."/>
            <person name="Birren B."/>
        </authorList>
    </citation>
    <scope>NUCLEOTIDE SEQUENCE [LARGE SCALE GENOMIC DNA]</scope>
    <source>
        <strain evidence="1">ACB1</strain>
    </source>
</reference>
<accession>G9WMA2</accession>
<reference evidence="1" key="1">
    <citation type="submission" date="2011-08" db="EMBL/GenBank/DDBJ databases">
        <authorList>
            <consortium name="The Broad Institute Genome Sequencing Platform"/>
            <person name="Earl A."/>
            <person name="Ward D."/>
            <person name="Feldgarden M."/>
            <person name="Gevers D."/>
            <person name="Sizova M."/>
            <person name="Hazen A."/>
            <person name="Epstein S."/>
            <person name="Young S.K."/>
            <person name="Zeng Q."/>
            <person name="Gargeya S."/>
            <person name="Fitzgerald M."/>
            <person name="Haas B."/>
            <person name="Abouelleil A."/>
            <person name="Alvarado L."/>
            <person name="Arachchi H.M."/>
            <person name="Berlin A."/>
            <person name="Brown A."/>
            <person name="Chapman S.B."/>
            <person name="Chen Z."/>
            <person name="Dunbar C."/>
            <person name="Freedman E."/>
            <person name="Gearin G."/>
            <person name="Gellesch M."/>
            <person name="Goldberg J."/>
            <person name="Griggs A."/>
            <person name="Gujja S."/>
            <person name="Heiman D."/>
            <person name="Howarth C."/>
            <person name="Larson L."/>
            <person name="Lui A."/>
            <person name="MacDonald P.J.P."/>
            <person name="Montmayeur A."/>
            <person name="Murphy C."/>
            <person name="Neiman D."/>
            <person name="Pearson M."/>
            <person name="Priest M."/>
            <person name="Roberts A."/>
            <person name="Saif S."/>
            <person name="Shea T."/>
            <person name="Shenoy N."/>
            <person name="Sisk P."/>
            <person name="Stolte C."/>
            <person name="Sykes S."/>
            <person name="Wortman J."/>
            <person name="Nusbaum C."/>
            <person name="Birren B."/>
        </authorList>
    </citation>
    <scope>NUCLEOTIDE SEQUENCE</scope>
    <source>
        <strain evidence="1">ACB1</strain>
    </source>
</reference>
<name>G9WMA2_9FIRM</name>
<evidence type="ECO:0000313" key="2">
    <source>
        <dbReference type="Proteomes" id="UP000018461"/>
    </source>
</evidence>
<keyword evidence="2" id="KW-1185">Reference proteome</keyword>
<dbReference type="STRING" id="796943.HMPREF9625_00485"/>
<dbReference type="AlphaFoldDB" id="G9WMA2"/>
<gene>
    <name evidence="1" type="ORF">HMPREF9625_00485</name>
</gene>
<dbReference type="HOGENOM" id="CLU_1007751_0_0_9"/>
<sequence>MPNLDEIREIGSVTVSVEREEQLEACLKAKNIQRIYLDEASFSEEEIRRFAKKIKERGIEVALRFRRIERREDPGKSCLSWLTENEETSLFSAFLFRSLDQVSVLQRVERKNFHSVFDYTLYSYNASALEVWKDFSAETVTFPIELNFREDKDFSSWANKSELSTELLIYGHLPMMVSANCIEKTRNGCTKKNHILGLKDRQNKELSVRLYCKFCYNQIFNADVFSLFGLEKEVAALKPDYLRLEFTVESKSEVEEVLQGKMNKSFTRGHFHKGIE</sequence>
<dbReference type="RefSeq" id="WP_009534349.1">
    <property type="nucleotide sequence ID" value="NZ_KE148312.1"/>
</dbReference>